<dbReference type="Pfam" id="PF03109">
    <property type="entry name" value="ABC1"/>
    <property type="match status" value="1"/>
</dbReference>
<dbReference type="STRING" id="1003.SAMN04488541_101969"/>
<dbReference type="InterPro" id="IPR004147">
    <property type="entry name" value="ABC1_dom"/>
</dbReference>
<dbReference type="PROSITE" id="PS50011">
    <property type="entry name" value="PROTEIN_KINASE_DOM"/>
    <property type="match status" value="1"/>
</dbReference>
<dbReference type="OrthoDB" id="9795390at2"/>
<keyword evidence="3" id="KW-0547">Nucleotide-binding</keyword>
<dbReference type="PANTHER" id="PTHR43851">
    <property type="match status" value="1"/>
</dbReference>
<dbReference type="CDD" id="cd13970">
    <property type="entry name" value="ABC1_ADCK3"/>
    <property type="match status" value="1"/>
</dbReference>
<dbReference type="InterPro" id="IPR011009">
    <property type="entry name" value="Kinase-like_dom_sf"/>
</dbReference>
<evidence type="ECO:0000256" key="4">
    <source>
        <dbReference type="ARBA" id="ARBA00022840"/>
    </source>
</evidence>
<reference evidence="7" key="1">
    <citation type="submission" date="2016-10" db="EMBL/GenBank/DDBJ databases">
        <authorList>
            <person name="Varghese N."/>
            <person name="Submissions S."/>
        </authorList>
    </citation>
    <scope>NUCLEOTIDE SEQUENCE [LARGE SCALE GENOMIC DNA]</scope>
    <source>
        <strain>GEY</strain>
        <strain evidence="7">DSM 9560</strain>
    </source>
</reference>
<dbReference type="InterPro" id="IPR051409">
    <property type="entry name" value="Atypical_kinase_ADCK"/>
</dbReference>
<name>A0A1I2GQ60_9BACT</name>
<sequence length="444" mass="50937">MADEIKDPNLKVQSSIPTSKVERATKFVKTGVKVGANYVKHYAQKVVNPNLSKEDLDKANAEDIYGALSELKGSALKVAQMMSMDKNLLPQAYTDKFTMAQYSAPPLSYPLVVKTFQTYFGKSPTEIFDTFTKEAVNAASIGQVHKASKGEKYFAVKVQYPGVAESISSDLKMVKPFAKQILGLQEKDLQMYMGEVEQMLIAETDYELELKRGVEISQACAHLPNIDFPQYYPEYSSKRILTMDWLTGQHLNEFLATNPSQEVRNKIGQSLWDFYDYQMHELLSVHADPHPGNFLMRADGTMGIIDFGCVKVIPLEYYRVHFKVINPQIIDDDKMMLDAFYELGFIYEDDTEHEKELFTNIFKDMIRLTVSPFRQETFDFGNNEYFKMLYDFGEKLAKTPELKNSTKPRGSKEALYLNRTYFGLYSMLNQLKANIRTHTSWKAR</sequence>
<organism evidence="6 7">
    <name type="scientific">Thermoflexibacter ruber</name>
    <dbReference type="NCBI Taxonomy" id="1003"/>
    <lineage>
        <taxon>Bacteria</taxon>
        <taxon>Pseudomonadati</taxon>
        <taxon>Bacteroidota</taxon>
        <taxon>Cytophagia</taxon>
        <taxon>Cytophagales</taxon>
        <taxon>Thermoflexibacteraceae</taxon>
        <taxon>Thermoflexibacter</taxon>
    </lineage>
</organism>
<proteinExistence type="inferred from homology"/>
<dbReference type="Gene3D" id="1.10.510.10">
    <property type="entry name" value="Transferase(Phosphotransferase) domain 1"/>
    <property type="match status" value="1"/>
</dbReference>
<dbReference type="InterPro" id="IPR034646">
    <property type="entry name" value="ADCK3_dom"/>
</dbReference>
<feature type="domain" description="Protein kinase" evidence="5">
    <location>
        <begin position="130"/>
        <end position="444"/>
    </location>
</feature>
<dbReference type="GO" id="GO:0005524">
    <property type="term" value="F:ATP binding"/>
    <property type="evidence" value="ECO:0007669"/>
    <property type="project" value="UniProtKB-KW"/>
</dbReference>
<dbReference type="AlphaFoldDB" id="A0A1I2GQ60"/>
<keyword evidence="4" id="KW-0067">ATP-binding</keyword>
<evidence type="ECO:0000313" key="7">
    <source>
        <dbReference type="Proteomes" id="UP000199513"/>
    </source>
</evidence>
<dbReference type="RefSeq" id="WP_091545450.1">
    <property type="nucleotide sequence ID" value="NZ_FONY01000019.1"/>
</dbReference>
<accession>A0A1I2GQ60</accession>
<dbReference type="Proteomes" id="UP000199513">
    <property type="component" value="Unassembled WGS sequence"/>
</dbReference>
<evidence type="ECO:0000256" key="2">
    <source>
        <dbReference type="ARBA" id="ARBA00022679"/>
    </source>
</evidence>
<dbReference type="GO" id="GO:0004672">
    <property type="term" value="F:protein kinase activity"/>
    <property type="evidence" value="ECO:0007669"/>
    <property type="project" value="InterPro"/>
</dbReference>
<keyword evidence="7" id="KW-1185">Reference proteome</keyword>
<evidence type="ECO:0000256" key="3">
    <source>
        <dbReference type="ARBA" id="ARBA00022741"/>
    </source>
</evidence>
<evidence type="ECO:0000259" key="5">
    <source>
        <dbReference type="PROSITE" id="PS50011"/>
    </source>
</evidence>
<keyword evidence="2 6" id="KW-0808">Transferase</keyword>
<dbReference type="InterPro" id="IPR000719">
    <property type="entry name" value="Prot_kinase_dom"/>
</dbReference>
<comment type="similarity">
    <text evidence="1">Belongs to the protein kinase superfamily. ADCK protein kinase family.</text>
</comment>
<evidence type="ECO:0000313" key="6">
    <source>
        <dbReference type="EMBL" id="SFF19170.1"/>
    </source>
</evidence>
<evidence type="ECO:0000256" key="1">
    <source>
        <dbReference type="ARBA" id="ARBA00009670"/>
    </source>
</evidence>
<dbReference type="PANTHER" id="PTHR43851:SF3">
    <property type="entry name" value="COENZYME Q8"/>
    <property type="match status" value="1"/>
</dbReference>
<protein>
    <submittedName>
        <fullName evidence="6">Phosphotransferase enzyme family protein</fullName>
    </submittedName>
</protein>
<dbReference type="EMBL" id="FONY01000019">
    <property type="protein sequence ID" value="SFF19170.1"/>
    <property type="molecule type" value="Genomic_DNA"/>
</dbReference>
<dbReference type="Gene3D" id="3.30.200.20">
    <property type="entry name" value="Phosphorylase Kinase, domain 1"/>
    <property type="match status" value="1"/>
</dbReference>
<gene>
    <name evidence="6" type="ORF">SAMN04488541_101969</name>
</gene>
<dbReference type="SUPFAM" id="SSF56112">
    <property type="entry name" value="Protein kinase-like (PK-like)"/>
    <property type="match status" value="1"/>
</dbReference>